<feature type="repeat" description="PPR" evidence="3">
    <location>
        <begin position="319"/>
        <end position="353"/>
    </location>
</feature>
<sequence length="885" mass="99581">MKTTVKRICIHAHLINPQPISEFLEKAESLFSLSLSKAARFISYVPTQKQEQRVEEVNLDSESILNKTYWTRKIHKLCAIDGNVDEALCLLDSIRVRGYYPDSLNLSSIIHALCRSKRYAEAHQRFLFFIASQCIPDVRTCNVLIAKLLDSRTPHITFDLVCSLIKENPEFVPSLSNYNRLIDQFCKSSEPHVAHRVLFDMVHRGHCPTVVSYTTLINGYCKYGEMGSAFKLFNEMFENNVVPNSLTFSVLLGGVLGSGDTQRGKELIIKLWEQMKNVINPSVNCAAFANLMDSLCREGLFHEVFQIAEDMPQGRSVPEEFVYAQMVDSLCRVGRHHGASRIAYIMKKRGFTPSKTAYNSIIHGLSKEGGCMRAFQLFQEGIVFGYVPSEYTYKILVESLCLEGDVPKAKEVLQSVLKLRNVDQTRIYNIYIRALCLINNATELLNTLVFMLQAQCKPDVITLNTVTNGLCKMGRIQDAMEIFYDMMLGKFCAPDAITFTVVIGGLLNAGKVKEALVLLHEKMPERQLRPSVVTYNAVLRGLFNLKKANEAMEIYRAMVAQRLNADSTTYSIVIDGLCEAGRLDDAKRFWDEVIWPSQIHDNFVYASILKGLCQCGRLDEASDFLYELVDCGVSPNIYNYNILIDCACKLGLKKQAYQIVGEMRKNGLSPDAVTWRILDKLHRNFHMEEKEGKHQHPNVEPLEGRVSEFNNVGSNMEMQVNGLDSSDSSMTLATSQGSGSLKQRFGPSSVRLLSSCFLALNLVTFLRFRMKYGLCQLRWKAIAPEFAVDVMESSDVLPEERNTRSQLARTFFCAKWDVNSGSGGFVSHAKRQVLPGIKKQAHHDALGAATSPTRHPISAQLVMFGVVLASRVLRVARCLMSIQLV</sequence>
<accession>A0A803MUC7</accession>
<dbReference type="InterPro" id="IPR011990">
    <property type="entry name" value="TPR-like_helical_dom_sf"/>
</dbReference>
<dbReference type="Gene3D" id="1.25.40.10">
    <property type="entry name" value="Tetratricopeptide repeat domain"/>
    <property type="match status" value="6"/>
</dbReference>
<dbReference type="EnsemblPlants" id="AUR62035349-RA">
    <property type="protein sequence ID" value="AUR62035349-RA:cds"/>
    <property type="gene ID" value="AUR62035349"/>
</dbReference>
<dbReference type="PANTHER" id="PTHR46128:SF66">
    <property type="entry name" value="PENTACOTRIPEPTIDE-REPEAT REGION OF PRORP DOMAIN-CONTAINING PROTEIN"/>
    <property type="match status" value="1"/>
</dbReference>
<feature type="repeat" description="PPR" evidence="3">
    <location>
        <begin position="284"/>
        <end position="318"/>
    </location>
</feature>
<feature type="repeat" description="PPR" evidence="3">
    <location>
        <begin position="601"/>
        <end position="635"/>
    </location>
</feature>
<proteinExistence type="inferred from homology"/>
<evidence type="ECO:0000256" key="3">
    <source>
        <dbReference type="PROSITE-ProRule" id="PRU00708"/>
    </source>
</evidence>
<feature type="repeat" description="PPR" evidence="3">
    <location>
        <begin position="566"/>
        <end position="596"/>
    </location>
</feature>
<evidence type="ECO:0000256" key="2">
    <source>
        <dbReference type="ARBA" id="ARBA00022737"/>
    </source>
</evidence>
<dbReference type="AlphaFoldDB" id="A0A803MUC7"/>
<reference evidence="4" key="1">
    <citation type="journal article" date="2017" name="Nature">
        <title>The genome of Chenopodium quinoa.</title>
        <authorList>
            <person name="Jarvis D.E."/>
            <person name="Ho Y.S."/>
            <person name="Lightfoot D.J."/>
            <person name="Schmoeckel S.M."/>
            <person name="Li B."/>
            <person name="Borm T.J.A."/>
            <person name="Ohyanagi H."/>
            <person name="Mineta K."/>
            <person name="Michell C.T."/>
            <person name="Saber N."/>
            <person name="Kharbatia N.M."/>
            <person name="Rupper R.R."/>
            <person name="Sharp A.R."/>
            <person name="Dally N."/>
            <person name="Boughton B.A."/>
            <person name="Woo Y.H."/>
            <person name="Gao G."/>
            <person name="Schijlen E.G.W.M."/>
            <person name="Guo X."/>
            <person name="Momin A.A."/>
            <person name="Negrao S."/>
            <person name="Al-Babili S."/>
            <person name="Gehring C."/>
            <person name="Roessner U."/>
            <person name="Jung C."/>
            <person name="Murphy K."/>
            <person name="Arold S.T."/>
            <person name="Gojobori T."/>
            <person name="van der Linden C.G."/>
            <person name="van Loo E.N."/>
            <person name="Jellen E.N."/>
            <person name="Maughan P.J."/>
            <person name="Tester M."/>
        </authorList>
    </citation>
    <scope>NUCLEOTIDE SEQUENCE [LARGE SCALE GENOMIC DNA]</scope>
    <source>
        <strain evidence="4">cv. PI 614886</strain>
    </source>
</reference>
<dbReference type="OMA" id="RICIHAH"/>
<feature type="repeat" description="PPR" evidence="3">
    <location>
        <begin position="636"/>
        <end position="670"/>
    </location>
</feature>
<dbReference type="Pfam" id="PF01535">
    <property type="entry name" value="PPR"/>
    <property type="match status" value="3"/>
</dbReference>
<dbReference type="Pfam" id="PF13041">
    <property type="entry name" value="PPR_2"/>
    <property type="match status" value="5"/>
</dbReference>
<organism evidence="4 5">
    <name type="scientific">Chenopodium quinoa</name>
    <name type="common">Quinoa</name>
    <dbReference type="NCBI Taxonomy" id="63459"/>
    <lineage>
        <taxon>Eukaryota</taxon>
        <taxon>Viridiplantae</taxon>
        <taxon>Streptophyta</taxon>
        <taxon>Embryophyta</taxon>
        <taxon>Tracheophyta</taxon>
        <taxon>Spermatophyta</taxon>
        <taxon>Magnoliopsida</taxon>
        <taxon>eudicotyledons</taxon>
        <taxon>Gunneridae</taxon>
        <taxon>Pentapetalae</taxon>
        <taxon>Caryophyllales</taxon>
        <taxon>Chenopodiaceae</taxon>
        <taxon>Chenopodioideae</taxon>
        <taxon>Atripliceae</taxon>
        <taxon>Chenopodium</taxon>
    </lineage>
</organism>
<evidence type="ECO:0000256" key="1">
    <source>
        <dbReference type="ARBA" id="ARBA00007626"/>
    </source>
</evidence>
<keyword evidence="5" id="KW-1185">Reference proteome</keyword>
<keyword evidence="2" id="KW-0677">Repeat</keyword>
<dbReference type="InterPro" id="IPR002885">
    <property type="entry name" value="PPR_rpt"/>
</dbReference>
<feature type="repeat" description="PPR" evidence="3">
    <location>
        <begin position="531"/>
        <end position="565"/>
    </location>
</feature>
<dbReference type="Gramene" id="AUR62035349-RA">
    <property type="protein sequence ID" value="AUR62035349-RA:cds"/>
    <property type="gene ID" value="AUR62035349"/>
</dbReference>
<feature type="repeat" description="PPR" evidence="3">
    <location>
        <begin position="209"/>
        <end position="243"/>
    </location>
</feature>
<dbReference type="NCBIfam" id="TIGR00756">
    <property type="entry name" value="PPR"/>
    <property type="match status" value="7"/>
</dbReference>
<name>A0A803MUC7_CHEQI</name>
<dbReference type="InterPro" id="IPR050872">
    <property type="entry name" value="PPR_P_subfamily"/>
</dbReference>
<feature type="repeat" description="PPR" evidence="3">
    <location>
        <begin position="459"/>
        <end position="494"/>
    </location>
</feature>
<protein>
    <recommendedName>
        <fullName evidence="6">Pentatricopeptide repeat-containing protein</fullName>
    </recommendedName>
</protein>
<feature type="repeat" description="PPR" evidence="3">
    <location>
        <begin position="354"/>
        <end position="388"/>
    </location>
</feature>
<dbReference type="PANTHER" id="PTHR46128">
    <property type="entry name" value="MITOCHONDRIAL GROUP I INTRON SPLICING FACTOR CCM1"/>
    <property type="match status" value="1"/>
</dbReference>
<feature type="repeat" description="PPR" evidence="3">
    <location>
        <begin position="495"/>
        <end position="530"/>
    </location>
</feature>
<evidence type="ECO:0000313" key="4">
    <source>
        <dbReference type="EnsemblPlants" id="AUR62035349-RA:cds"/>
    </source>
</evidence>
<reference evidence="4" key="2">
    <citation type="submission" date="2021-03" db="UniProtKB">
        <authorList>
            <consortium name="EnsemblPlants"/>
        </authorList>
    </citation>
    <scope>IDENTIFICATION</scope>
</reference>
<dbReference type="PROSITE" id="PS51375">
    <property type="entry name" value="PPR"/>
    <property type="match status" value="11"/>
</dbReference>
<feature type="repeat" description="PPR" evidence="3">
    <location>
        <begin position="174"/>
        <end position="208"/>
    </location>
</feature>
<evidence type="ECO:0000313" key="5">
    <source>
        <dbReference type="Proteomes" id="UP000596660"/>
    </source>
</evidence>
<comment type="similarity">
    <text evidence="1">Belongs to the PPR family. P subfamily.</text>
</comment>
<evidence type="ECO:0008006" key="6">
    <source>
        <dbReference type="Google" id="ProtNLM"/>
    </source>
</evidence>
<dbReference type="Proteomes" id="UP000596660">
    <property type="component" value="Unplaced"/>
</dbReference>